<evidence type="ECO:0000256" key="1">
    <source>
        <dbReference type="SAM" id="MobiDB-lite"/>
    </source>
</evidence>
<feature type="region of interest" description="Disordered" evidence="1">
    <location>
        <begin position="1"/>
        <end position="53"/>
    </location>
</feature>
<evidence type="ECO:0000313" key="3">
    <source>
        <dbReference type="Proteomes" id="UP000464620"/>
    </source>
</evidence>
<evidence type="ECO:0000313" key="2">
    <source>
        <dbReference type="EMBL" id="QHN76280.1"/>
    </source>
</evidence>
<feature type="compositionally biased region" description="Low complexity" evidence="1">
    <location>
        <begin position="1"/>
        <end position="17"/>
    </location>
</feature>
<protein>
    <submittedName>
        <fullName evidence="2">Uncharacterized protein</fullName>
    </submittedName>
</protein>
<organism evidence="2 3">
    <name type="scientific">Arachis hypogaea</name>
    <name type="common">Peanut</name>
    <dbReference type="NCBI Taxonomy" id="3818"/>
    <lineage>
        <taxon>Eukaryota</taxon>
        <taxon>Viridiplantae</taxon>
        <taxon>Streptophyta</taxon>
        <taxon>Embryophyta</taxon>
        <taxon>Tracheophyta</taxon>
        <taxon>Spermatophyta</taxon>
        <taxon>Magnoliopsida</taxon>
        <taxon>eudicotyledons</taxon>
        <taxon>Gunneridae</taxon>
        <taxon>Pentapetalae</taxon>
        <taxon>rosids</taxon>
        <taxon>fabids</taxon>
        <taxon>Fabales</taxon>
        <taxon>Fabaceae</taxon>
        <taxon>Papilionoideae</taxon>
        <taxon>50 kb inversion clade</taxon>
        <taxon>dalbergioids sensu lato</taxon>
        <taxon>Dalbergieae</taxon>
        <taxon>Pterocarpus clade</taxon>
        <taxon>Arachis</taxon>
    </lineage>
</organism>
<name>A0A6B9V4C1_ARAHY</name>
<accession>A0A6B9V4C1</accession>
<reference evidence="2 3" key="1">
    <citation type="submission" date="2020-01" db="EMBL/GenBank/DDBJ databases">
        <title>Genome sequence of Arachis hypogaea, cultivar Shitouqi.</title>
        <authorList>
            <person name="Zhuang W."/>
            <person name="Chen H."/>
            <person name="Varshney R."/>
            <person name="Wang D."/>
            <person name="Ming R."/>
        </authorList>
    </citation>
    <scope>NUCLEOTIDE SEQUENCE [LARGE SCALE GENOMIC DNA]</scope>
    <source>
        <tissue evidence="2">Young leaf</tissue>
    </source>
</reference>
<proteinExistence type="predicted"/>
<dbReference type="EMBL" id="CP031001">
    <property type="protein sequence ID" value="QHN76280.1"/>
    <property type="molecule type" value="Genomic_DNA"/>
</dbReference>
<gene>
    <name evidence="2" type="ORF">DS421_19g642490</name>
</gene>
<feature type="compositionally biased region" description="Basic and acidic residues" evidence="1">
    <location>
        <begin position="21"/>
        <end position="53"/>
    </location>
</feature>
<dbReference type="Proteomes" id="UP000464620">
    <property type="component" value="Chromosome B09"/>
</dbReference>
<dbReference type="AlphaFoldDB" id="A0A6B9V4C1"/>
<sequence>MFPSPSSSSKRSLLFFLNQRKKNENGKKRGTEPEGRSREGKGGPSRGRGEEGVRCRTTIVFTAPHRGSRYCRRSPRRCAQIASSPRHRRSSSPPPAALSLPSCRTCLAAAPPRLAMESSCCYHCHGEEALKRGRTRVSLLPSMGPRIASLSPAIGGRRELEEQDEFFCLHGSGPLRKGRCCLGASRSPTSTEERSCGHVTALWRAMLGRRCTALLHRG</sequence>